<reference evidence="3 5" key="2">
    <citation type="submission" date="2015-09" db="EMBL/GenBank/DDBJ databases">
        <authorList>
            <consortium name="Swine Surveillance"/>
        </authorList>
    </citation>
    <scope>NUCLEOTIDE SEQUENCE [LARGE SCALE GENOMIC DNA]</scope>
    <source>
        <strain evidence="3 5">5120</strain>
    </source>
</reference>
<evidence type="ECO:0000313" key="4">
    <source>
        <dbReference type="Proteomes" id="UP000051086"/>
    </source>
</evidence>
<keyword evidence="4" id="KW-1185">Reference proteome</keyword>
<proteinExistence type="predicted"/>
<evidence type="ECO:0000313" key="5">
    <source>
        <dbReference type="Proteomes" id="UP000051887"/>
    </source>
</evidence>
<dbReference type="NCBIfam" id="TIGR00229">
    <property type="entry name" value="sensory_box"/>
    <property type="match status" value="1"/>
</dbReference>
<evidence type="ECO:0000313" key="3">
    <source>
        <dbReference type="EMBL" id="CUH73383.1"/>
    </source>
</evidence>
<dbReference type="SUPFAM" id="SSF55785">
    <property type="entry name" value="PYP-like sensor domain (PAS domain)"/>
    <property type="match status" value="1"/>
</dbReference>
<gene>
    <name evidence="3" type="primary">aer_2</name>
    <name evidence="2" type="synonym">aer_1</name>
    <name evidence="2" type="ORF">TL5118_02513</name>
    <name evidence="3" type="ORF">TL5120_03192</name>
</gene>
<dbReference type="EMBL" id="CYSB01000030">
    <property type="protein sequence ID" value="CUH68185.1"/>
    <property type="molecule type" value="Genomic_DNA"/>
</dbReference>
<name>A0A0P1FWD5_9RHOB</name>
<evidence type="ECO:0000259" key="1">
    <source>
        <dbReference type="PROSITE" id="PS50112"/>
    </source>
</evidence>
<dbReference type="InterPro" id="IPR000014">
    <property type="entry name" value="PAS"/>
</dbReference>
<keyword evidence="3" id="KW-0675">Receptor</keyword>
<dbReference type="CDD" id="cd00130">
    <property type="entry name" value="PAS"/>
    <property type="match status" value="1"/>
</dbReference>
<feature type="domain" description="PAS" evidence="1">
    <location>
        <begin position="41"/>
        <end position="66"/>
    </location>
</feature>
<accession>A0A0P1FWD5</accession>
<dbReference type="Pfam" id="PF08447">
    <property type="entry name" value="PAS_3"/>
    <property type="match status" value="1"/>
</dbReference>
<dbReference type="PROSITE" id="PS50112">
    <property type="entry name" value="PAS"/>
    <property type="match status" value="1"/>
</dbReference>
<dbReference type="Proteomes" id="UP000051086">
    <property type="component" value="Unassembled WGS sequence"/>
</dbReference>
<dbReference type="InterPro" id="IPR035965">
    <property type="entry name" value="PAS-like_dom_sf"/>
</dbReference>
<dbReference type="RefSeq" id="WP_058244537.1">
    <property type="nucleotide sequence ID" value="NZ_CYSB01000030.1"/>
</dbReference>
<dbReference type="Proteomes" id="UP000051887">
    <property type="component" value="Unassembled WGS sequence"/>
</dbReference>
<evidence type="ECO:0000313" key="2">
    <source>
        <dbReference type="EMBL" id="CUH68185.1"/>
    </source>
</evidence>
<organism evidence="3 5">
    <name type="scientific">Thalassovita autumnalis</name>
    <dbReference type="NCBI Taxonomy" id="2072972"/>
    <lineage>
        <taxon>Bacteria</taxon>
        <taxon>Pseudomonadati</taxon>
        <taxon>Pseudomonadota</taxon>
        <taxon>Alphaproteobacteria</taxon>
        <taxon>Rhodobacterales</taxon>
        <taxon>Roseobacteraceae</taxon>
        <taxon>Thalassovita</taxon>
    </lineage>
</organism>
<sequence length="430" mass="47827">MNMQPKGNFEVDEDLELPLSVLGTDEEEAYGIEELFFSRTDERGVIQSYNDTFERIAGFAPGELMGAPHKLVRHGDVPKAVFWLLWNGLKAGVPVGAYVKNRTKSGKYYWVYAVASPITGGFLSVRMKPSSPLFAQVQELYQAALRDEQELGLSAEESAHRVLEQLQGLGFPTYAMFQSHAFYTEFEARRDALDVAKDPVLTSVDVITSNTAIFQREMALLARKFDHAVLLITNMEIVANKQQVGQSVLRAIAQNYSMKMRGIEGHLANVRVHEELEGIWGVSRDQNTYFLLCAAHLMEDMTAQFDDQARQVEGASKDLDTGFLHDLLNGYKDQSLTAVSQSVEAALKIKSGTEYLRELILALSNIRIACRVEMARLANAVSGLEEILTSLETFHRDVDNHLDTILTAADEIVKGVNQSMNDPAQTSQAA</sequence>
<protein>
    <submittedName>
        <fullName evidence="3">Aerotaxis receptor</fullName>
    </submittedName>
</protein>
<dbReference type="InterPro" id="IPR013655">
    <property type="entry name" value="PAS_fold_3"/>
</dbReference>
<dbReference type="AlphaFoldDB" id="A0A0P1FWD5"/>
<dbReference type="EMBL" id="CYSC01000040">
    <property type="protein sequence ID" value="CUH73383.1"/>
    <property type="molecule type" value="Genomic_DNA"/>
</dbReference>
<dbReference type="OrthoDB" id="266313at2"/>
<reference evidence="2 4" key="1">
    <citation type="submission" date="2015-09" db="EMBL/GenBank/DDBJ databases">
        <authorList>
            <person name="Rodrigo-Torres L."/>
            <person name="Arahal D.R."/>
        </authorList>
    </citation>
    <scope>NUCLEOTIDE SEQUENCE [LARGE SCALE GENOMIC DNA]</scope>
    <source>
        <strain evidence="2 4">CECT 5118</strain>
    </source>
</reference>
<dbReference type="Gene3D" id="3.30.450.20">
    <property type="entry name" value="PAS domain"/>
    <property type="match status" value="1"/>
</dbReference>